<evidence type="ECO:0000256" key="5">
    <source>
        <dbReference type="RuleBase" id="RU362076"/>
    </source>
</evidence>
<feature type="domain" description="FlgD/Vpr Ig-like" evidence="7">
    <location>
        <begin position="109"/>
        <end position="176"/>
    </location>
</feature>
<dbReference type="GO" id="GO:0044781">
    <property type="term" value="P:bacterial-type flagellum organization"/>
    <property type="evidence" value="ECO:0007669"/>
    <property type="project" value="UniProtKB-UniRule"/>
</dbReference>
<evidence type="ECO:0000313" key="10">
    <source>
        <dbReference type="Proteomes" id="UP000002964"/>
    </source>
</evidence>
<dbReference type="EMBL" id="JH603169">
    <property type="protein sequence ID" value="EIC22171.1"/>
    <property type="molecule type" value="Genomic_DNA"/>
</dbReference>
<gene>
    <name evidence="9" type="ORF">Thi970DRAFT_02421</name>
</gene>
<evidence type="ECO:0000256" key="3">
    <source>
        <dbReference type="ARBA" id="ARBA00022795"/>
    </source>
</evidence>
<dbReference type="Gene3D" id="2.60.40.4070">
    <property type="match status" value="1"/>
</dbReference>
<dbReference type="HOGENOM" id="CLU_047535_0_2_6"/>
<dbReference type="Pfam" id="PF13860">
    <property type="entry name" value="FlgD_ig"/>
    <property type="match status" value="1"/>
</dbReference>
<dbReference type="Gene3D" id="2.30.30.910">
    <property type="match status" value="1"/>
</dbReference>
<dbReference type="Proteomes" id="UP000002964">
    <property type="component" value="Unassembled WGS sequence"/>
</dbReference>
<comment type="similarity">
    <text evidence="1 5">Belongs to the FlgD family.</text>
</comment>
<comment type="function">
    <text evidence="4 5">Required for flagellar hook formation. May act as a scaffolding protein.</text>
</comment>
<dbReference type="InterPro" id="IPR025965">
    <property type="entry name" value="FlgD/Vpr_Ig-like"/>
</dbReference>
<name>H8YZP4_9GAMM</name>
<keyword evidence="9" id="KW-0966">Cell projection</keyword>
<evidence type="ECO:0000259" key="8">
    <source>
        <dbReference type="Pfam" id="PF13861"/>
    </source>
</evidence>
<feature type="region of interest" description="Disordered" evidence="6">
    <location>
        <begin position="1"/>
        <end position="25"/>
    </location>
</feature>
<keyword evidence="3 5" id="KW-1005">Bacterial flagellum biogenesis</keyword>
<evidence type="ECO:0000256" key="2">
    <source>
        <dbReference type="ARBA" id="ARBA00016013"/>
    </source>
</evidence>
<organism evidence="9 10">
    <name type="scientific">Thiorhodovibrio frisius</name>
    <dbReference type="NCBI Taxonomy" id="631362"/>
    <lineage>
        <taxon>Bacteria</taxon>
        <taxon>Pseudomonadati</taxon>
        <taxon>Pseudomonadota</taxon>
        <taxon>Gammaproteobacteria</taxon>
        <taxon>Chromatiales</taxon>
        <taxon>Chromatiaceae</taxon>
        <taxon>Thiorhodovibrio</taxon>
    </lineage>
</organism>
<reference evidence="10" key="1">
    <citation type="submission" date="2011-06" db="EMBL/GenBank/DDBJ databases">
        <authorList>
            <consortium name="US DOE Joint Genome Institute (JGI-PGF)"/>
            <person name="Lucas S."/>
            <person name="Han J."/>
            <person name="Lapidus A."/>
            <person name="Cheng J.-F."/>
            <person name="Goodwin L."/>
            <person name="Pitluck S."/>
            <person name="Peters L."/>
            <person name="Land M.L."/>
            <person name="Hauser L."/>
            <person name="Vogl K."/>
            <person name="Liu Z."/>
            <person name="Overmann J."/>
            <person name="Frigaard N.-U."/>
            <person name="Bryant D.A."/>
            <person name="Woyke T.J."/>
        </authorList>
    </citation>
    <scope>NUCLEOTIDE SEQUENCE [LARGE SCALE GENOMIC DNA]</scope>
    <source>
        <strain evidence="10">970</strain>
    </source>
</reference>
<dbReference type="Pfam" id="PF03963">
    <property type="entry name" value="FlgD"/>
    <property type="match status" value="1"/>
</dbReference>
<proteinExistence type="inferred from homology"/>
<dbReference type="AlphaFoldDB" id="H8YZP4"/>
<dbReference type="eggNOG" id="COG1843">
    <property type="taxonomic scope" value="Bacteria"/>
</dbReference>
<accession>H8YZP4</accession>
<reference evidence="9 10" key="2">
    <citation type="submission" date="2011-11" db="EMBL/GenBank/DDBJ databases">
        <authorList>
            <consortium name="US DOE Joint Genome Institute"/>
            <person name="Lucas S."/>
            <person name="Han J."/>
            <person name="Lapidus A."/>
            <person name="Cheng J.-F."/>
            <person name="Goodwin L."/>
            <person name="Pitluck S."/>
            <person name="Peters L."/>
            <person name="Ovchinnikova G."/>
            <person name="Zhang X."/>
            <person name="Detter J.C."/>
            <person name="Han C."/>
            <person name="Tapia R."/>
            <person name="Land M."/>
            <person name="Hauser L."/>
            <person name="Kyrpides N."/>
            <person name="Ivanova N."/>
            <person name="Pagani I."/>
            <person name="Vogl K."/>
            <person name="Liu Z."/>
            <person name="Overmann J."/>
            <person name="Frigaard N.-U."/>
            <person name="Bryant D."/>
            <person name="Woyke T."/>
        </authorList>
    </citation>
    <scope>NUCLEOTIDE SEQUENCE [LARGE SCALE GENOMIC DNA]</scope>
    <source>
        <strain evidence="9 10">970</strain>
    </source>
</reference>
<dbReference type="STRING" id="631362.Thi970DRAFT_02421"/>
<protein>
    <recommendedName>
        <fullName evidence="2 5">Basal-body rod modification protein FlgD</fullName>
    </recommendedName>
</protein>
<feature type="domain" description="FlgD Tudor-like" evidence="8">
    <location>
        <begin position="86"/>
        <end position="220"/>
    </location>
</feature>
<evidence type="ECO:0000259" key="7">
    <source>
        <dbReference type="Pfam" id="PF13860"/>
    </source>
</evidence>
<keyword evidence="9" id="KW-0282">Flagellum</keyword>
<dbReference type="Pfam" id="PF13861">
    <property type="entry name" value="FLgD_tudor"/>
    <property type="match status" value="1"/>
</dbReference>
<sequence length="223" mass="23432">MSDFSTESLQSLGLAPTPQVNTEQRGELGQEDFLKLLSVQLSTQDPMKPVENTDFIGQMAQFSTLTGIESLTQSFETLSQSLSQGQALQAATLVGHDVLIPAEFSQLAEGGTISGAIDLQTSATSASIEVLDASGATVSTLALENTGAGLQQFEWDGLLSNGVPAPPGVYQFRATVVGNEGTEAAETFLNKRVETVAISEDGTLELSVPGMESIGFSDVRRIS</sequence>
<keyword evidence="9" id="KW-0969">Cilium</keyword>
<dbReference type="OrthoDB" id="9785233at2"/>
<evidence type="ECO:0000256" key="6">
    <source>
        <dbReference type="SAM" id="MobiDB-lite"/>
    </source>
</evidence>
<evidence type="ECO:0000256" key="4">
    <source>
        <dbReference type="ARBA" id="ARBA00024746"/>
    </source>
</evidence>
<keyword evidence="10" id="KW-1185">Reference proteome</keyword>
<dbReference type="InterPro" id="IPR005648">
    <property type="entry name" value="FlgD"/>
</dbReference>
<dbReference type="InterPro" id="IPR025963">
    <property type="entry name" value="FLgD_Tudor"/>
</dbReference>
<feature type="compositionally biased region" description="Polar residues" evidence="6">
    <location>
        <begin position="1"/>
        <end position="11"/>
    </location>
</feature>
<evidence type="ECO:0000313" key="9">
    <source>
        <dbReference type="EMBL" id="EIC22171.1"/>
    </source>
</evidence>
<evidence type="ECO:0000256" key="1">
    <source>
        <dbReference type="ARBA" id="ARBA00010577"/>
    </source>
</evidence>
<dbReference type="RefSeq" id="WP_009148779.1">
    <property type="nucleotide sequence ID" value="NZ_CP121471.1"/>
</dbReference>